<protein>
    <submittedName>
        <fullName evidence="2">Uncharacterized protein</fullName>
    </submittedName>
</protein>
<accession>A0A164NNH4</accession>
<dbReference type="Proteomes" id="UP000076722">
    <property type="component" value="Unassembled WGS sequence"/>
</dbReference>
<reference evidence="2 3" key="1">
    <citation type="journal article" date="2016" name="Mol. Biol. Evol.">
        <title>Comparative Genomics of Early-Diverging Mushroom-Forming Fungi Provides Insights into the Origins of Lignocellulose Decay Capabilities.</title>
        <authorList>
            <person name="Nagy L.G."/>
            <person name="Riley R."/>
            <person name="Tritt A."/>
            <person name="Adam C."/>
            <person name="Daum C."/>
            <person name="Floudas D."/>
            <person name="Sun H."/>
            <person name="Yadav J.S."/>
            <person name="Pangilinan J."/>
            <person name="Larsson K.H."/>
            <person name="Matsuura K."/>
            <person name="Barry K."/>
            <person name="Labutti K."/>
            <person name="Kuo R."/>
            <person name="Ohm R.A."/>
            <person name="Bhattacharya S.S."/>
            <person name="Shirouzu T."/>
            <person name="Yoshinaga Y."/>
            <person name="Martin F.M."/>
            <person name="Grigoriev I.V."/>
            <person name="Hibbett D.S."/>
        </authorList>
    </citation>
    <scope>NUCLEOTIDE SEQUENCE [LARGE SCALE GENOMIC DNA]</scope>
    <source>
        <strain evidence="2 3">HHB9708</strain>
    </source>
</reference>
<keyword evidence="3" id="KW-1185">Reference proteome</keyword>
<gene>
    <name evidence="2" type="ORF">SISNIDRAFT_470622</name>
</gene>
<organism evidence="2 3">
    <name type="scientific">Sistotremastrum niveocremeum HHB9708</name>
    <dbReference type="NCBI Taxonomy" id="1314777"/>
    <lineage>
        <taxon>Eukaryota</taxon>
        <taxon>Fungi</taxon>
        <taxon>Dikarya</taxon>
        <taxon>Basidiomycota</taxon>
        <taxon>Agaricomycotina</taxon>
        <taxon>Agaricomycetes</taxon>
        <taxon>Sistotremastrales</taxon>
        <taxon>Sistotremastraceae</taxon>
        <taxon>Sertulicium</taxon>
        <taxon>Sertulicium niveocremeum</taxon>
    </lineage>
</organism>
<sequence length="278" mass="31046">MSNGNAHSYYPNGWNDNFNGQSNGFPHAADPNFMSYGQTYGNAVPDPLFIVNNSVANEEPNSMTGAQQSQRNAEKACRKRRTDAHSYLRATLGEGPHVVPKVKADVDISAAEAIRRSANMVWVIWQSRPKLQIGVTMAWKTDVREWIGVFVAGGLHAWNNVLMTTQQEKSQKVQRLTVVSRVGLEGKDGLEFATKKLEERESIRWHRSNSYRQSQPRHCVGYLCNEPALFRIIQVLKILSGPSAAITGLLALTRDLVLPDVLKLAFSARTKSRQRKTG</sequence>
<feature type="region of interest" description="Disordered" evidence="1">
    <location>
        <begin position="59"/>
        <end position="80"/>
    </location>
</feature>
<dbReference type="AlphaFoldDB" id="A0A164NNH4"/>
<name>A0A164NNH4_9AGAM</name>
<evidence type="ECO:0000256" key="1">
    <source>
        <dbReference type="SAM" id="MobiDB-lite"/>
    </source>
</evidence>
<evidence type="ECO:0000313" key="3">
    <source>
        <dbReference type="Proteomes" id="UP000076722"/>
    </source>
</evidence>
<proteinExistence type="predicted"/>
<evidence type="ECO:0000313" key="2">
    <source>
        <dbReference type="EMBL" id="KZS87874.1"/>
    </source>
</evidence>
<dbReference type="EMBL" id="KV419443">
    <property type="protein sequence ID" value="KZS87874.1"/>
    <property type="molecule type" value="Genomic_DNA"/>
</dbReference>
<feature type="compositionally biased region" description="Polar residues" evidence="1">
    <location>
        <begin position="59"/>
        <end position="71"/>
    </location>
</feature>